<gene>
    <name evidence="2" type="ORF">Fcan01_02937</name>
</gene>
<organism evidence="2 3">
    <name type="scientific">Folsomia candida</name>
    <name type="common">Springtail</name>
    <dbReference type="NCBI Taxonomy" id="158441"/>
    <lineage>
        <taxon>Eukaryota</taxon>
        <taxon>Metazoa</taxon>
        <taxon>Ecdysozoa</taxon>
        <taxon>Arthropoda</taxon>
        <taxon>Hexapoda</taxon>
        <taxon>Collembola</taxon>
        <taxon>Entomobryomorpha</taxon>
        <taxon>Isotomoidea</taxon>
        <taxon>Isotomidae</taxon>
        <taxon>Proisotominae</taxon>
        <taxon>Folsomia</taxon>
    </lineage>
</organism>
<dbReference type="AlphaFoldDB" id="A0A226EVT6"/>
<feature type="region of interest" description="Disordered" evidence="1">
    <location>
        <begin position="161"/>
        <end position="232"/>
    </location>
</feature>
<reference evidence="2 3" key="1">
    <citation type="submission" date="2015-12" db="EMBL/GenBank/DDBJ databases">
        <title>The genome of Folsomia candida.</title>
        <authorList>
            <person name="Faddeeva A."/>
            <person name="Derks M.F."/>
            <person name="Anvar Y."/>
            <person name="Smit S."/>
            <person name="Van Straalen N."/>
            <person name="Roelofs D."/>
        </authorList>
    </citation>
    <scope>NUCLEOTIDE SEQUENCE [LARGE SCALE GENOMIC DNA]</scope>
    <source>
        <strain evidence="2 3">VU population</strain>
        <tissue evidence="2">Whole body</tissue>
    </source>
</reference>
<feature type="compositionally biased region" description="Polar residues" evidence="1">
    <location>
        <begin position="555"/>
        <end position="564"/>
    </location>
</feature>
<evidence type="ECO:0000313" key="3">
    <source>
        <dbReference type="Proteomes" id="UP000198287"/>
    </source>
</evidence>
<feature type="region of interest" description="Disordered" evidence="1">
    <location>
        <begin position="529"/>
        <end position="581"/>
    </location>
</feature>
<sequence length="640" mass="71973">MNNPQLEQESRIKSWLTREKNEYKTKANLYRKEAQSNLTELKQLECRVREKESALRVLQDQALALVLIEEKHKALQLNTRVRLMILQYEQMKRMRDMTLQWFCQHLCPPLTKMTLEEKQKIEKQEELEIYIKAKRELQEYKARYGRALLLRNRPKIKASEVTARGDYDHHHKTLPTSHIILRTPKPTPNARPSGYDTSFPEAEDTSSSVLDDDDNDANDTLTLGSEEQSQESFLIRNTESNTLVEHISQNSSSHFITDTPAEVQSILEPQMHYLQVPQESKQLKSVYPRNALSDEINEQQTRASSPAPSRPDNSTISDYEMLENSLCDLVLIIIEEQRKKAQDEMDRLAAGDDESVIMRSNNSVNRIASTMVNLMLCKQFRELESARRLACGENDGRDELENLFYKFPQPVDSYQIISPPLNVEELSSGGSGPPIFGGGVAGGRPLNNFEATSSASGTIELLSRRDVSDSAMDFVVQPSEFVKEHVVAVESDMSTVGGFHLHPELGESHIHVLGSTSVSPSFANFENKFGIATDTSGPSRNSQQQGSTQPPPIAVQQQGTSRPGHNSPARGASYPPVFSSAPQDVRKSVLEQLSSIRDEVDALRREIIDAGRGNNSRRSGSQQPQNSSEQRSQQQQPRSS</sequence>
<proteinExistence type="predicted"/>
<dbReference type="EMBL" id="LNIX01000001">
    <property type="protein sequence ID" value="OXA61702.1"/>
    <property type="molecule type" value="Genomic_DNA"/>
</dbReference>
<comment type="caution">
    <text evidence="2">The sequence shown here is derived from an EMBL/GenBank/DDBJ whole genome shotgun (WGS) entry which is preliminary data.</text>
</comment>
<accession>A0A226EVT6</accession>
<feature type="compositionally biased region" description="Low complexity" evidence="1">
    <location>
        <begin position="621"/>
        <end position="640"/>
    </location>
</feature>
<dbReference type="Proteomes" id="UP000198287">
    <property type="component" value="Unassembled WGS sequence"/>
</dbReference>
<evidence type="ECO:0000256" key="1">
    <source>
        <dbReference type="SAM" id="MobiDB-lite"/>
    </source>
</evidence>
<name>A0A226EVT6_FOLCA</name>
<evidence type="ECO:0000313" key="2">
    <source>
        <dbReference type="EMBL" id="OXA61702.1"/>
    </source>
</evidence>
<protein>
    <submittedName>
        <fullName evidence="2">Uncharacterized protein</fullName>
    </submittedName>
</protein>
<feature type="region of interest" description="Disordered" evidence="1">
    <location>
        <begin position="607"/>
        <end position="640"/>
    </location>
</feature>
<keyword evidence="3" id="KW-1185">Reference proteome</keyword>
<feature type="compositionally biased region" description="Polar residues" evidence="1">
    <location>
        <begin position="298"/>
        <end position="316"/>
    </location>
</feature>
<feature type="compositionally biased region" description="Polar residues" evidence="1">
    <location>
        <begin position="533"/>
        <end position="548"/>
    </location>
</feature>
<feature type="region of interest" description="Disordered" evidence="1">
    <location>
        <begin position="297"/>
        <end position="316"/>
    </location>
</feature>